<dbReference type="Proteomes" id="UP001501759">
    <property type="component" value="Unassembled WGS sequence"/>
</dbReference>
<reference evidence="3" key="1">
    <citation type="journal article" date="2019" name="Int. J. Syst. Evol. Microbiol.">
        <title>The Global Catalogue of Microorganisms (GCM) 10K type strain sequencing project: providing services to taxonomists for standard genome sequencing and annotation.</title>
        <authorList>
            <consortium name="The Broad Institute Genomics Platform"/>
            <consortium name="The Broad Institute Genome Sequencing Center for Infectious Disease"/>
            <person name="Wu L."/>
            <person name="Ma J."/>
        </authorList>
    </citation>
    <scope>NUCLEOTIDE SEQUENCE [LARGE SCALE GENOMIC DNA]</scope>
    <source>
        <strain evidence="3">JCM 18409</strain>
    </source>
</reference>
<dbReference type="EMBL" id="BAABKB010000007">
    <property type="protein sequence ID" value="GAA5009200.1"/>
    <property type="molecule type" value="Genomic_DNA"/>
</dbReference>
<feature type="region of interest" description="Disordered" evidence="1">
    <location>
        <begin position="27"/>
        <end position="47"/>
    </location>
</feature>
<accession>A0ABP9ITB2</accession>
<comment type="caution">
    <text evidence="2">The sequence shown here is derived from an EMBL/GenBank/DDBJ whole genome shotgun (WGS) entry which is preliminary data.</text>
</comment>
<evidence type="ECO:0000313" key="3">
    <source>
        <dbReference type="Proteomes" id="UP001501759"/>
    </source>
</evidence>
<protein>
    <submittedName>
        <fullName evidence="2">Uncharacterized protein</fullName>
    </submittedName>
</protein>
<evidence type="ECO:0000313" key="2">
    <source>
        <dbReference type="EMBL" id="GAA5009200.1"/>
    </source>
</evidence>
<gene>
    <name evidence="2" type="ORF">GCM10023335_28320</name>
</gene>
<proteinExistence type="predicted"/>
<sequence length="47" mass="4991">MALRGRAPEGAEGLGADVTAAEARRKKGMLTRAAADARPWRTQVKPT</sequence>
<keyword evidence="3" id="KW-1185">Reference proteome</keyword>
<evidence type="ECO:0000256" key="1">
    <source>
        <dbReference type="SAM" id="MobiDB-lite"/>
    </source>
</evidence>
<organism evidence="2 3">
    <name type="scientific">Streptomyces siamensis</name>
    <dbReference type="NCBI Taxonomy" id="1274986"/>
    <lineage>
        <taxon>Bacteria</taxon>
        <taxon>Bacillati</taxon>
        <taxon>Actinomycetota</taxon>
        <taxon>Actinomycetes</taxon>
        <taxon>Kitasatosporales</taxon>
        <taxon>Streptomycetaceae</taxon>
        <taxon>Streptomyces</taxon>
    </lineage>
</organism>
<name>A0ABP9ITB2_9ACTN</name>